<dbReference type="Proteomes" id="UP001180020">
    <property type="component" value="Unassembled WGS sequence"/>
</dbReference>
<sequence>MKTGKIESALDQLINVELGCCPLEVPKSPYQAMKFLCRSWSPSASDFFHILSSNTWMSSGTTSSSLRRHKPLQNLRANMGSMKGWLREARERKREAARLQAAQIQGALSVAQLAAAVAGFVVDGGGACGDDPKMNAAVAAAAALVATVCAEAAESVGARRGRVESAINVGSAMRGSADVVALTASTATCLRGAAMLAQRAREGESASKGLMELTLPMRIDGIVGALENPKGDGLTMINGSGFSLLKLDTSGGIVDLLFDDEKIFVVWVSTISHMLFRSHA</sequence>
<reference evidence="2" key="1">
    <citation type="journal article" date="2023" name="Nat. Commun.">
        <title>Diploid and tetraploid genomes of Acorus and the evolution of monocots.</title>
        <authorList>
            <person name="Ma L."/>
            <person name="Liu K.W."/>
            <person name="Li Z."/>
            <person name="Hsiao Y.Y."/>
            <person name="Qi Y."/>
            <person name="Fu T."/>
            <person name="Tang G.D."/>
            <person name="Zhang D."/>
            <person name="Sun W.H."/>
            <person name="Liu D.K."/>
            <person name="Li Y."/>
            <person name="Chen G.Z."/>
            <person name="Liu X.D."/>
            <person name="Liao X.Y."/>
            <person name="Jiang Y.T."/>
            <person name="Yu X."/>
            <person name="Hao Y."/>
            <person name="Huang J."/>
            <person name="Zhao X.W."/>
            <person name="Ke S."/>
            <person name="Chen Y.Y."/>
            <person name="Wu W.L."/>
            <person name="Hsu J.L."/>
            <person name="Lin Y.F."/>
            <person name="Huang M.D."/>
            <person name="Li C.Y."/>
            <person name="Huang L."/>
            <person name="Wang Z.W."/>
            <person name="Zhao X."/>
            <person name="Zhong W.Y."/>
            <person name="Peng D.H."/>
            <person name="Ahmad S."/>
            <person name="Lan S."/>
            <person name="Zhang J.S."/>
            <person name="Tsai W.C."/>
            <person name="Van de Peer Y."/>
            <person name="Liu Z.J."/>
        </authorList>
    </citation>
    <scope>NUCLEOTIDE SEQUENCE</scope>
    <source>
        <strain evidence="2">CP</strain>
    </source>
</reference>
<protein>
    <recommendedName>
        <fullName evidence="1">VAN3-binding protein-like auxin canalisation domain-containing protein</fullName>
    </recommendedName>
</protein>
<dbReference type="PANTHER" id="PTHR31351">
    <property type="entry name" value="EXPRESSED PROTEIN"/>
    <property type="match status" value="1"/>
</dbReference>
<keyword evidence="3" id="KW-1185">Reference proteome</keyword>
<evidence type="ECO:0000313" key="2">
    <source>
        <dbReference type="EMBL" id="KAK1306158.1"/>
    </source>
</evidence>
<dbReference type="GO" id="GO:0010305">
    <property type="term" value="P:leaf vascular tissue pattern formation"/>
    <property type="evidence" value="ECO:0007669"/>
    <property type="project" value="TreeGrafter"/>
</dbReference>
<feature type="domain" description="VAN3-binding protein-like auxin canalisation" evidence="1">
    <location>
        <begin position="70"/>
        <end position="203"/>
    </location>
</feature>
<dbReference type="InterPro" id="IPR040269">
    <property type="entry name" value="VAB"/>
</dbReference>
<name>A0AAV9E1M6_ACOCL</name>
<dbReference type="PANTHER" id="PTHR31351:SF30">
    <property type="entry name" value="VAN3-BINDING PROTEIN-LIKE"/>
    <property type="match status" value="1"/>
</dbReference>
<evidence type="ECO:0000313" key="3">
    <source>
        <dbReference type="Proteomes" id="UP001180020"/>
    </source>
</evidence>
<dbReference type="Pfam" id="PF05703">
    <property type="entry name" value="Auxin_canalis"/>
    <property type="match status" value="1"/>
</dbReference>
<dbReference type="AlphaFoldDB" id="A0AAV9E1M6"/>
<gene>
    <name evidence="2" type="ORF">QJS10_CPA10g01085</name>
</gene>
<accession>A0AAV9E1M6</accession>
<dbReference type="EMBL" id="JAUJYO010000010">
    <property type="protein sequence ID" value="KAK1306158.1"/>
    <property type="molecule type" value="Genomic_DNA"/>
</dbReference>
<proteinExistence type="predicted"/>
<dbReference type="InterPro" id="IPR008546">
    <property type="entry name" value="VAN3-bd-like_auxin_canal"/>
</dbReference>
<reference evidence="2" key="2">
    <citation type="submission" date="2023-06" db="EMBL/GenBank/DDBJ databases">
        <authorList>
            <person name="Ma L."/>
            <person name="Liu K.-W."/>
            <person name="Li Z."/>
            <person name="Hsiao Y.-Y."/>
            <person name="Qi Y."/>
            <person name="Fu T."/>
            <person name="Tang G."/>
            <person name="Zhang D."/>
            <person name="Sun W.-H."/>
            <person name="Liu D.-K."/>
            <person name="Li Y."/>
            <person name="Chen G.-Z."/>
            <person name="Liu X.-D."/>
            <person name="Liao X.-Y."/>
            <person name="Jiang Y.-T."/>
            <person name="Yu X."/>
            <person name="Hao Y."/>
            <person name="Huang J."/>
            <person name="Zhao X.-W."/>
            <person name="Ke S."/>
            <person name="Chen Y.-Y."/>
            <person name="Wu W.-L."/>
            <person name="Hsu J.-L."/>
            <person name="Lin Y.-F."/>
            <person name="Huang M.-D."/>
            <person name="Li C.-Y."/>
            <person name="Huang L."/>
            <person name="Wang Z.-W."/>
            <person name="Zhao X."/>
            <person name="Zhong W.-Y."/>
            <person name="Peng D.-H."/>
            <person name="Ahmad S."/>
            <person name="Lan S."/>
            <person name="Zhang J.-S."/>
            <person name="Tsai W.-C."/>
            <person name="Van De Peer Y."/>
            <person name="Liu Z.-J."/>
        </authorList>
    </citation>
    <scope>NUCLEOTIDE SEQUENCE</scope>
    <source>
        <strain evidence="2">CP</strain>
        <tissue evidence="2">Leaves</tissue>
    </source>
</reference>
<comment type="caution">
    <text evidence="2">The sequence shown here is derived from an EMBL/GenBank/DDBJ whole genome shotgun (WGS) entry which is preliminary data.</text>
</comment>
<dbReference type="GO" id="GO:0010087">
    <property type="term" value="P:phloem or xylem histogenesis"/>
    <property type="evidence" value="ECO:0007669"/>
    <property type="project" value="TreeGrafter"/>
</dbReference>
<organism evidence="2 3">
    <name type="scientific">Acorus calamus</name>
    <name type="common">Sweet flag</name>
    <dbReference type="NCBI Taxonomy" id="4465"/>
    <lineage>
        <taxon>Eukaryota</taxon>
        <taxon>Viridiplantae</taxon>
        <taxon>Streptophyta</taxon>
        <taxon>Embryophyta</taxon>
        <taxon>Tracheophyta</taxon>
        <taxon>Spermatophyta</taxon>
        <taxon>Magnoliopsida</taxon>
        <taxon>Liliopsida</taxon>
        <taxon>Acoraceae</taxon>
        <taxon>Acorus</taxon>
    </lineage>
</organism>
<dbReference type="GO" id="GO:0009734">
    <property type="term" value="P:auxin-activated signaling pathway"/>
    <property type="evidence" value="ECO:0007669"/>
    <property type="project" value="TreeGrafter"/>
</dbReference>
<evidence type="ECO:0000259" key="1">
    <source>
        <dbReference type="Pfam" id="PF05703"/>
    </source>
</evidence>